<dbReference type="AlphaFoldDB" id="A0A9P5ZFE9"/>
<protein>
    <submittedName>
        <fullName evidence="3">Uncharacterized protein</fullName>
    </submittedName>
</protein>
<reference evidence="3" key="1">
    <citation type="submission" date="2020-11" db="EMBL/GenBank/DDBJ databases">
        <authorList>
            <consortium name="DOE Joint Genome Institute"/>
            <person name="Ahrendt S."/>
            <person name="Riley R."/>
            <person name="Andreopoulos W."/>
            <person name="Labutti K."/>
            <person name="Pangilinan J."/>
            <person name="Ruiz-Duenas F.J."/>
            <person name="Barrasa J.M."/>
            <person name="Sanchez-Garcia M."/>
            <person name="Camarero S."/>
            <person name="Miyauchi S."/>
            <person name="Serrano A."/>
            <person name="Linde D."/>
            <person name="Babiker R."/>
            <person name="Drula E."/>
            <person name="Ayuso-Fernandez I."/>
            <person name="Pacheco R."/>
            <person name="Padilla G."/>
            <person name="Ferreira P."/>
            <person name="Barriuso J."/>
            <person name="Kellner H."/>
            <person name="Castanera R."/>
            <person name="Alfaro M."/>
            <person name="Ramirez L."/>
            <person name="Pisabarro A.G."/>
            <person name="Kuo A."/>
            <person name="Tritt A."/>
            <person name="Lipzen A."/>
            <person name="He G."/>
            <person name="Yan M."/>
            <person name="Ng V."/>
            <person name="Cullen D."/>
            <person name="Martin F."/>
            <person name="Rosso M.-N."/>
            <person name="Henrissat B."/>
            <person name="Hibbett D."/>
            <person name="Martinez A.T."/>
            <person name="Grigoriev I.V."/>
        </authorList>
    </citation>
    <scope>NUCLEOTIDE SEQUENCE</scope>
    <source>
        <strain evidence="3">CIRM-BRFM 674</strain>
    </source>
</reference>
<evidence type="ECO:0000256" key="2">
    <source>
        <dbReference type="SAM" id="SignalP"/>
    </source>
</evidence>
<evidence type="ECO:0000313" key="3">
    <source>
        <dbReference type="EMBL" id="KAF9485670.1"/>
    </source>
</evidence>
<name>A0A9P5ZFE9_9AGAR</name>
<dbReference type="Proteomes" id="UP000807469">
    <property type="component" value="Unassembled WGS sequence"/>
</dbReference>
<keyword evidence="4" id="KW-1185">Reference proteome</keyword>
<proteinExistence type="predicted"/>
<feature type="chain" id="PRO_5040196919" evidence="2">
    <location>
        <begin position="24"/>
        <end position="169"/>
    </location>
</feature>
<comment type="caution">
    <text evidence="3">The sequence shown here is derived from an EMBL/GenBank/DDBJ whole genome shotgun (WGS) entry which is preliminary data.</text>
</comment>
<feature type="compositionally biased region" description="Pro residues" evidence="1">
    <location>
        <begin position="118"/>
        <end position="133"/>
    </location>
</feature>
<sequence>MKFSLPLWFLPLFFGYWASIVLAYPVVTQPAPGSLAIRDSIELSDAQFSRSLTGLDDLEDLEARGKFVQKFKDFHQKYISRGPKSHTKKPLQVHVKVERESTVHYPTHFDRIAGKKLPPLPRPEAVAPTPPRYQRPGQHPLGPRPRPDTQAEHVRPRRRPLGPRPKVQN</sequence>
<evidence type="ECO:0000313" key="4">
    <source>
        <dbReference type="Proteomes" id="UP000807469"/>
    </source>
</evidence>
<keyword evidence="2" id="KW-0732">Signal</keyword>
<organism evidence="3 4">
    <name type="scientific">Pholiota conissans</name>
    <dbReference type="NCBI Taxonomy" id="109636"/>
    <lineage>
        <taxon>Eukaryota</taxon>
        <taxon>Fungi</taxon>
        <taxon>Dikarya</taxon>
        <taxon>Basidiomycota</taxon>
        <taxon>Agaricomycotina</taxon>
        <taxon>Agaricomycetes</taxon>
        <taxon>Agaricomycetidae</taxon>
        <taxon>Agaricales</taxon>
        <taxon>Agaricineae</taxon>
        <taxon>Strophariaceae</taxon>
        <taxon>Pholiota</taxon>
    </lineage>
</organism>
<dbReference type="EMBL" id="MU155134">
    <property type="protein sequence ID" value="KAF9485670.1"/>
    <property type="molecule type" value="Genomic_DNA"/>
</dbReference>
<gene>
    <name evidence="3" type="ORF">BDN70DRAFT_870981</name>
</gene>
<feature type="compositionally biased region" description="Basic and acidic residues" evidence="1">
    <location>
        <begin position="145"/>
        <end position="154"/>
    </location>
</feature>
<feature type="region of interest" description="Disordered" evidence="1">
    <location>
        <begin position="107"/>
        <end position="169"/>
    </location>
</feature>
<accession>A0A9P5ZFE9</accession>
<feature type="signal peptide" evidence="2">
    <location>
        <begin position="1"/>
        <end position="23"/>
    </location>
</feature>
<evidence type="ECO:0000256" key="1">
    <source>
        <dbReference type="SAM" id="MobiDB-lite"/>
    </source>
</evidence>